<evidence type="ECO:0000313" key="3">
    <source>
        <dbReference type="EMBL" id="KAF2499014.1"/>
    </source>
</evidence>
<feature type="region of interest" description="Disordered" evidence="2">
    <location>
        <begin position="1"/>
        <end position="33"/>
    </location>
</feature>
<sequence>MSSSSNFPSNRASTKASSSKLAAAQTGKPPIPRYFPVQHTGYTQTESNAFDEITSVADKLCQLGVGVVTRLQMVQVHEGQWKASWKAAFEKLGGGLGALLHSTIQRIGTADYWKARCEDAEEQVKETKDMNQKLVRLLEAYNKAQQHTLSEEERSVVATLTVEYEDAVKECERKWPGDVKQVQPEAYVADLLGRIESQQPGRTSALVRLRPDSDLESQQSGELQD</sequence>
<keyword evidence="4" id="KW-1185">Reference proteome</keyword>
<feature type="coiled-coil region" evidence="1">
    <location>
        <begin position="110"/>
        <end position="144"/>
    </location>
</feature>
<name>A0A6A6R3V8_9PEZI</name>
<dbReference type="EMBL" id="MU004184">
    <property type="protein sequence ID" value="KAF2499014.1"/>
    <property type="molecule type" value="Genomic_DNA"/>
</dbReference>
<dbReference type="OrthoDB" id="10418467at2759"/>
<feature type="compositionally biased region" description="Low complexity" evidence="2">
    <location>
        <begin position="1"/>
        <end position="24"/>
    </location>
</feature>
<accession>A0A6A6R3V8</accession>
<feature type="region of interest" description="Disordered" evidence="2">
    <location>
        <begin position="200"/>
        <end position="225"/>
    </location>
</feature>
<proteinExistence type="predicted"/>
<evidence type="ECO:0000256" key="1">
    <source>
        <dbReference type="SAM" id="Coils"/>
    </source>
</evidence>
<organism evidence="3 4">
    <name type="scientific">Lophium mytilinum</name>
    <dbReference type="NCBI Taxonomy" id="390894"/>
    <lineage>
        <taxon>Eukaryota</taxon>
        <taxon>Fungi</taxon>
        <taxon>Dikarya</taxon>
        <taxon>Ascomycota</taxon>
        <taxon>Pezizomycotina</taxon>
        <taxon>Dothideomycetes</taxon>
        <taxon>Pleosporomycetidae</taxon>
        <taxon>Mytilinidiales</taxon>
        <taxon>Mytilinidiaceae</taxon>
        <taxon>Lophium</taxon>
    </lineage>
</organism>
<dbReference type="AlphaFoldDB" id="A0A6A6R3V8"/>
<reference evidence="3" key="1">
    <citation type="journal article" date="2020" name="Stud. Mycol.">
        <title>101 Dothideomycetes genomes: a test case for predicting lifestyles and emergence of pathogens.</title>
        <authorList>
            <person name="Haridas S."/>
            <person name="Albert R."/>
            <person name="Binder M."/>
            <person name="Bloem J."/>
            <person name="Labutti K."/>
            <person name="Salamov A."/>
            <person name="Andreopoulos B."/>
            <person name="Baker S."/>
            <person name="Barry K."/>
            <person name="Bills G."/>
            <person name="Bluhm B."/>
            <person name="Cannon C."/>
            <person name="Castanera R."/>
            <person name="Culley D."/>
            <person name="Daum C."/>
            <person name="Ezra D."/>
            <person name="Gonzalez J."/>
            <person name="Henrissat B."/>
            <person name="Kuo A."/>
            <person name="Liang C."/>
            <person name="Lipzen A."/>
            <person name="Lutzoni F."/>
            <person name="Magnuson J."/>
            <person name="Mondo S."/>
            <person name="Nolan M."/>
            <person name="Ohm R."/>
            <person name="Pangilinan J."/>
            <person name="Park H.-J."/>
            <person name="Ramirez L."/>
            <person name="Alfaro M."/>
            <person name="Sun H."/>
            <person name="Tritt A."/>
            <person name="Yoshinaga Y."/>
            <person name="Zwiers L.-H."/>
            <person name="Turgeon B."/>
            <person name="Goodwin S."/>
            <person name="Spatafora J."/>
            <person name="Crous P."/>
            <person name="Grigoriev I."/>
        </authorList>
    </citation>
    <scope>NUCLEOTIDE SEQUENCE</scope>
    <source>
        <strain evidence="3">CBS 269.34</strain>
    </source>
</reference>
<gene>
    <name evidence="3" type="ORF">BU16DRAFT_557350</name>
</gene>
<feature type="compositionally biased region" description="Polar residues" evidence="2">
    <location>
        <begin position="216"/>
        <end position="225"/>
    </location>
</feature>
<evidence type="ECO:0000313" key="4">
    <source>
        <dbReference type="Proteomes" id="UP000799750"/>
    </source>
</evidence>
<evidence type="ECO:0000256" key="2">
    <source>
        <dbReference type="SAM" id="MobiDB-lite"/>
    </source>
</evidence>
<keyword evidence="1" id="KW-0175">Coiled coil</keyword>
<protein>
    <submittedName>
        <fullName evidence="3">Uncharacterized protein</fullName>
    </submittedName>
</protein>
<dbReference type="Proteomes" id="UP000799750">
    <property type="component" value="Unassembled WGS sequence"/>
</dbReference>